<feature type="domain" description="RecF/RecN/SMC N-terminal" evidence="3">
    <location>
        <begin position="19"/>
        <end position="563"/>
    </location>
</feature>
<dbReference type="EMBL" id="DTAD01000004">
    <property type="protein sequence ID" value="HGN89533.1"/>
    <property type="molecule type" value="Genomic_DNA"/>
</dbReference>
<dbReference type="GO" id="GO:0030915">
    <property type="term" value="C:Smc5-Smc6 complex"/>
    <property type="evidence" value="ECO:0007669"/>
    <property type="project" value="TreeGrafter"/>
</dbReference>
<gene>
    <name evidence="4" type="ORF">ENT82_00170</name>
</gene>
<keyword evidence="1 2" id="KW-0175">Coiled coil</keyword>
<dbReference type="InterPro" id="IPR027417">
    <property type="entry name" value="P-loop_NTPase"/>
</dbReference>
<dbReference type="PANTHER" id="PTHR45916:SF1">
    <property type="entry name" value="STRUCTURAL MAINTENANCE OF CHROMOSOMES PROTEIN 5"/>
    <property type="match status" value="1"/>
</dbReference>
<evidence type="ECO:0000256" key="1">
    <source>
        <dbReference type="ARBA" id="ARBA00023054"/>
    </source>
</evidence>
<evidence type="ECO:0000259" key="3">
    <source>
        <dbReference type="Pfam" id="PF02463"/>
    </source>
</evidence>
<evidence type="ECO:0000313" key="4">
    <source>
        <dbReference type="EMBL" id="HGN89533.1"/>
    </source>
</evidence>
<feature type="coiled-coil region" evidence="2">
    <location>
        <begin position="181"/>
        <end position="282"/>
    </location>
</feature>
<proteinExistence type="predicted"/>
<accession>A0A7C4I2B7</accession>
<comment type="caution">
    <text evidence="4">The sequence shown here is derived from an EMBL/GenBank/DDBJ whole genome shotgun (WGS) entry which is preliminary data.</text>
</comment>
<dbReference type="PANTHER" id="PTHR45916">
    <property type="entry name" value="STRUCTURAL MAINTENANCE OF CHROMOSOMES PROTEIN 5"/>
    <property type="match status" value="1"/>
</dbReference>
<dbReference type="InterPro" id="IPR003395">
    <property type="entry name" value="RecF/RecN/SMC_N"/>
</dbReference>
<dbReference type="Gene3D" id="3.40.50.300">
    <property type="entry name" value="P-loop containing nucleotide triphosphate hydrolases"/>
    <property type="match status" value="2"/>
</dbReference>
<organism evidence="4">
    <name type="scientific">Caldiarchaeum subterraneum</name>
    <dbReference type="NCBI Taxonomy" id="311458"/>
    <lineage>
        <taxon>Archaea</taxon>
        <taxon>Nitrososphaerota</taxon>
        <taxon>Candidatus Caldarchaeales</taxon>
        <taxon>Candidatus Caldarchaeaceae</taxon>
        <taxon>Candidatus Caldarchaeum</taxon>
    </lineage>
</organism>
<reference evidence="4" key="1">
    <citation type="journal article" date="2020" name="mSystems">
        <title>Genome- and Community-Level Interaction Insights into Carbon Utilization and Element Cycling Functions of Hydrothermarchaeota in Hydrothermal Sediment.</title>
        <authorList>
            <person name="Zhou Z."/>
            <person name="Liu Y."/>
            <person name="Xu W."/>
            <person name="Pan J."/>
            <person name="Luo Z.H."/>
            <person name="Li M."/>
        </authorList>
    </citation>
    <scope>NUCLEOTIDE SEQUENCE [LARGE SCALE GENOMIC DNA]</scope>
    <source>
        <strain evidence="4">SpSt-613</strain>
    </source>
</reference>
<dbReference type="Pfam" id="PF02463">
    <property type="entry name" value="SMC_N"/>
    <property type="match status" value="1"/>
</dbReference>
<dbReference type="SUPFAM" id="SSF52540">
    <property type="entry name" value="P-loop containing nucleoside triphosphate hydrolases"/>
    <property type="match status" value="1"/>
</dbReference>
<dbReference type="GO" id="GO:0000724">
    <property type="term" value="P:double-strand break repair via homologous recombination"/>
    <property type="evidence" value="ECO:0007669"/>
    <property type="project" value="TreeGrafter"/>
</dbReference>
<feature type="coiled-coil region" evidence="2">
    <location>
        <begin position="393"/>
        <end position="420"/>
    </location>
</feature>
<dbReference type="GO" id="GO:0003697">
    <property type="term" value="F:single-stranded DNA binding"/>
    <property type="evidence" value="ECO:0007669"/>
    <property type="project" value="TreeGrafter"/>
</dbReference>
<evidence type="ECO:0000256" key="2">
    <source>
        <dbReference type="SAM" id="Coils"/>
    </source>
</evidence>
<dbReference type="AlphaFoldDB" id="A0A7C4I2B7"/>
<sequence>MAPREGKLSSAAEARPKPFIKEVILENFMSHEYSRIPLRRGLNVIVGPNGAGKSSILLAISVALGQTYTERGQRLADLIRRGYESARVAVVFDNRPVDGVRPISSINSDTVTITRFLKKTGEYWHYVNNRFKTKAEVSNLLSRIGINPDNVLIIMHQNMIEQFVSRDRREKLVLIEEAVGAAGLRERIRDTEAKLSALLAEEAVLRKTLDEARSAVEFWREEYEKLTVLRRLEERRKLLELEYLWSLVREAEKSRERLEEKIESIRRETESLEAKILEARNTVSTYYQSLLKGLREGWGEKVLIETVDGIVAAAESLGRFLERREIREDELRQLRYEVTALDKEIIRRRGEAEAKGPRTDNGRKPAEISEEIKAVGLQIAAIGTPNPQAEEMYLIAESKYREAELKAQQLSENAKKTMAEVEYRKQKWAEFVRGLVTSVEPEYQQILSLVGGAGKIELRNLHDIDKASIEIYVGFRGVEPTLLDTHTQSGGERIVATMAFLLAVQKHIKSPFRAVDEFDVHLDPLNRERIIHILTSSAKNDPHTQYIVITPGRVPFTEDMNVIIVQSVKGKSAVLLPAQTEVVSGDERQSG</sequence>
<protein>
    <recommendedName>
        <fullName evidence="3">RecF/RecN/SMC N-terminal domain-containing protein</fullName>
    </recommendedName>
</protein>
<name>A0A7C4I2B7_CALS0</name>